<dbReference type="OrthoDB" id="5551751at2759"/>
<dbReference type="EMBL" id="MU005972">
    <property type="protein sequence ID" value="KAF2861418.1"/>
    <property type="molecule type" value="Genomic_DNA"/>
</dbReference>
<evidence type="ECO:0000259" key="2">
    <source>
        <dbReference type="PROSITE" id="PS50213"/>
    </source>
</evidence>
<dbReference type="SUPFAM" id="SSF82153">
    <property type="entry name" value="FAS1 domain"/>
    <property type="match status" value="1"/>
</dbReference>
<dbReference type="PANTHER" id="PTHR28156:SF1">
    <property type="entry name" value="FAS1 DOMAIN-CONTAINING PROTEIN YDR262W"/>
    <property type="match status" value="1"/>
</dbReference>
<dbReference type="PROSITE" id="PS50213">
    <property type="entry name" value="FAS1"/>
    <property type="match status" value="1"/>
</dbReference>
<organism evidence="3 4">
    <name type="scientific">Piedraia hortae CBS 480.64</name>
    <dbReference type="NCBI Taxonomy" id="1314780"/>
    <lineage>
        <taxon>Eukaryota</taxon>
        <taxon>Fungi</taxon>
        <taxon>Dikarya</taxon>
        <taxon>Ascomycota</taxon>
        <taxon>Pezizomycotina</taxon>
        <taxon>Dothideomycetes</taxon>
        <taxon>Dothideomycetidae</taxon>
        <taxon>Capnodiales</taxon>
        <taxon>Piedraiaceae</taxon>
        <taxon>Piedraia</taxon>
    </lineage>
</organism>
<dbReference type="InterPro" id="IPR040200">
    <property type="entry name" value="Mug57-like"/>
</dbReference>
<dbReference type="Proteomes" id="UP000799421">
    <property type="component" value="Unassembled WGS sequence"/>
</dbReference>
<name>A0A6A7C3X6_9PEZI</name>
<dbReference type="InterPro" id="IPR036378">
    <property type="entry name" value="FAS1_dom_sf"/>
</dbReference>
<keyword evidence="4" id="KW-1185">Reference proteome</keyword>
<proteinExistence type="predicted"/>
<evidence type="ECO:0000313" key="4">
    <source>
        <dbReference type="Proteomes" id="UP000799421"/>
    </source>
</evidence>
<accession>A0A6A7C3X6</accession>
<keyword evidence="1" id="KW-0732">Signal</keyword>
<reference evidence="3" key="1">
    <citation type="journal article" date="2020" name="Stud. Mycol.">
        <title>101 Dothideomycetes genomes: a test case for predicting lifestyles and emergence of pathogens.</title>
        <authorList>
            <person name="Haridas S."/>
            <person name="Albert R."/>
            <person name="Binder M."/>
            <person name="Bloem J."/>
            <person name="Labutti K."/>
            <person name="Salamov A."/>
            <person name="Andreopoulos B."/>
            <person name="Baker S."/>
            <person name="Barry K."/>
            <person name="Bills G."/>
            <person name="Bluhm B."/>
            <person name="Cannon C."/>
            <person name="Castanera R."/>
            <person name="Culley D."/>
            <person name="Daum C."/>
            <person name="Ezra D."/>
            <person name="Gonzalez J."/>
            <person name="Henrissat B."/>
            <person name="Kuo A."/>
            <person name="Liang C."/>
            <person name="Lipzen A."/>
            <person name="Lutzoni F."/>
            <person name="Magnuson J."/>
            <person name="Mondo S."/>
            <person name="Nolan M."/>
            <person name="Ohm R."/>
            <person name="Pangilinan J."/>
            <person name="Park H.-J."/>
            <person name="Ramirez L."/>
            <person name="Alfaro M."/>
            <person name="Sun H."/>
            <person name="Tritt A."/>
            <person name="Yoshinaga Y."/>
            <person name="Zwiers L.-H."/>
            <person name="Turgeon B."/>
            <person name="Goodwin S."/>
            <person name="Spatafora J."/>
            <person name="Crous P."/>
            <person name="Grigoriev I."/>
        </authorList>
    </citation>
    <scope>NUCLEOTIDE SEQUENCE</scope>
    <source>
        <strain evidence="3">CBS 480.64</strain>
    </source>
</reference>
<feature type="domain" description="FAS1" evidence="2">
    <location>
        <begin position="5"/>
        <end position="153"/>
    </location>
</feature>
<protein>
    <submittedName>
        <fullName evidence="3">FAS1 domain-containing protein</fullName>
    </submittedName>
</protein>
<sequence length="156" mass="17271">MAAPSVLLSDVLGTERATTIFAGFTRDVDSVSQRLDSKRENSTVLAPSNSALHDLPHKPWEDPAEYSQMGAEAYQGQAGEDRAARNLRRFTEAHIVPVSPWIEGEKVKTLGGKELWWESNQEDKTIIQPVNLEVEKIISRVANGEVWMVNGVLSLS</sequence>
<evidence type="ECO:0000256" key="1">
    <source>
        <dbReference type="ARBA" id="ARBA00022729"/>
    </source>
</evidence>
<gene>
    <name evidence="3" type="ORF">K470DRAFT_214879</name>
</gene>
<dbReference type="AlphaFoldDB" id="A0A6A7C3X6"/>
<dbReference type="PANTHER" id="PTHR28156">
    <property type="entry name" value="FAS1 DOMAIN-CONTAINING PROTEIN YDR262W"/>
    <property type="match status" value="1"/>
</dbReference>
<evidence type="ECO:0000313" key="3">
    <source>
        <dbReference type="EMBL" id="KAF2861418.1"/>
    </source>
</evidence>
<dbReference type="InterPro" id="IPR000782">
    <property type="entry name" value="FAS1_domain"/>
</dbReference>
<dbReference type="Gene3D" id="2.30.180.10">
    <property type="entry name" value="FAS1 domain"/>
    <property type="match status" value="1"/>
</dbReference>